<keyword evidence="4" id="KW-1185">Reference proteome</keyword>
<dbReference type="AlphaFoldDB" id="A0A1I1SVT8"/>
<dbReference type="SUPFAM" id="SSF49344">
    <property type="entry name" value="CBD9-like"/>
    <property type="match status" value="1"/>
</dbReference>
<feature type="chain" id="PRO_5011509611" description="DUF5916 domain-containing protein" evidence="1">
    <location>
        <begin position="22"/>
        <end position="785"/>
    </location>
</feature>
<reference evidence="3 4" key="1">
    <citation type="submission" date="2016-10" db="EMBL/GenBank/DDBJ databases">
        <authorList>
            <person name="de Groot N.N."/>
        </authorList>
    </citation>
    <scope>NUCLEOTIDE SEQUENCE [LARGE SCALE GENOMIC DNA]</scope>
    <source>
        <strain evidence="3 4">DSM 26130</strain>
    </source>
</reference>
<dbReference type="Gene3D" id="2.60.40.1190">
    <property type="match status" value="1"/>
</dbReference>
<organism evidence="3 4">
    <name type="scientific">Spirosoma endophyticum</name>
    <dbReference type="NCBI Taxonomy" id="662367"/>
    <lineage>
        <taxon>Bacteria</taxon>
        <taxon>Pseudomonadati</taxon>
        <taxon>Bacteroidota</taxon>
        <taxon>Cytophagia</taxon>
        <taxon>Cytophagales</taxon>
        <taxon>Cytophagaceae</taxon>
        <taxon>Spirosoma</taxon>
    </lineage>
</organism>
<proteinExistence type="predicted"/>
<evidence type="ECO:0000259" key="2">
    <source>
        <dbReference type="Pfam" id="PF19313"/>
    </source>
</evidence>
<dbReference type="OrthoDB" id="9786766at2"/>
<accession>A0A1I1SVT8</accession>
<keyword evidence="1" id="KW-0732">Signal</keyword>
<feature type="signal peptide" evidence="1">
    <location>
        <begin position="1"/>
        <end position="21"/>
    </location>
</feature>
<dbReference type="Proteomes" id="UP000198598">
    <property type="component" value="Unassembled WGS sequence"/>
</dbReference>
<evidence type="ECO:0000313" key="3">
    <source>
        <dbReference type="EMBL" id="SFD48858.1"/>
    </source>
</evidence>
<dbReference type="InterPro" id="IPR045670">
    <property type="entry name" value="DUF5916"/>
</dbReference>
<protein>
    <recommendedName>
        <fullName evidence="2">DUF5916 domain-containing protein</fullName>
    </recommendedName>
</protein>
<evidence type="ECO:0000313" key="4">
    <source>
        <dbReference type="Proteomes" id="UP000198598"/>
    </source>
</evidence>
<dbReference type="CDD" id="cd09618">
    <property type="entry name" value="CBM9_like_2"/>
    <property type="match status" value="1"/>
</dbReference>
<dbReference type="Pfam" id="PF19313">
    <property type="entry name" value="DUF5916"/>
    <property type="match status" value="1"/>
</dbReference>
<gene>
    <name evidence="3" type="ORF">SAMN05216167_105198</name>
</gene>
<name>A0A1I1SVT8_9BACT</name>
<dbReference type="STRING" id="662367.SAMN05216167_105198"/>
<dbReference type="EMBL" id="FOLQ01000005">
    <property type="protein sequence ID" value="SFD48858.1"/>
    <property type="molecule type" value="Genomic_DNA"/>
</dbReference>
<evidence type="ECO:0000256" key="1">
    <source>
        <dbReference type="SAM" id="SignalP"/>
    </source>
</evidence>
<sequence length="785" mass="88396">MLPVAARYYVFFILFPTFSFAQTNPVVPNTAQSGVIQQDTSREEAIDQRIENEQAANGQAVIFAPSQKRRTIQAVEISDKLKIDGRLDEADWLRVKPARKFVQVDPKQGRPATFDTDVWVLYNRQYLYIAAINHDSLGRRGLRSPNFKRDFSNQAHDLFGVVIDGFNDRRNGATFATNPYGTQRDMLSFDDVLYDIDWDGFWKVRTTRTDSGWVAEMQIPWQTLRYARSADSTQAWGINFFRNRRYSNESSSWSPYPRAFTSSRVAYAGLITGLKPPPPSTNIRIQPYLLLSDDRYSGTEVGSGQAAKLKIGGDLKWAINPNTVLDLTLNTDFAQADVDRQVNNITRFSVLFPERRAFFLENASLFGAGLPGNANSGEGGSMVIQPFFSRTIGLATLPDGTSTPVPIDAGARFVYRSLNRNYGGMVIRQRGIPGSPTTDFFVGRYAENIGRQNRIGGLFTLKNVHKIDSIGGRQNATLAIDGFFRLNQTLSYSVMAIGTLSSGSATDQGMAAYSQLTYRTNQIVAWWTESLVTKSFNPEMGFVSRSDVIATTPGAYLVNRGKWLPKWVRGFEPGAFFEFYHKASTGYLQEAQYNFNPIWLTFQNGGNIGLFANPTFQRLDDGDYRPLGLSIASGKYRYVRYTIMFSTDPSKKLSFQFNGETGHYYDGRLNYGRGSMVVAPIPHISFTMSGELNEFKNVGGYSGTIGLYSVESRMAVNPRLQLISFYQRNTYTDKDVWNIRLAWELQPLSFLYVVYNHGAFAGSLRATDRQQEQHVIGKLSYLKQF</sequence>
<dbReference type="RefSeq" id="WP_093827629.1">
    <property type="nucleotide sequence ID" value="NZ_FOLQ01000005.1"/>
</dbReference>
<feature type="domain" description="DUF5916" evidence="2">
    <location>
        <begin position="282"/>
        <end position="369"/>
    </location>
</feature>